<name>A0A5E4QBY1_9NEOP</name>
<reference evidence="2 3" key="1">
    <citation type="submission" date="2017-07" db="EMBL/GenBank/DDBJ databases">
        <authorList>
            <person name="Talla V."/>
            <person name="Backstrom N."/>
        </authorList>
    </citation>
    <scope>NUCLEOTIDE SEQUENCE [LARGE SCALE GENOMIC DNA]</scope>
</reference>
<proteinExistence type="predicted"/>
<evidence type="ECO:0000256" key="1">
    <source>
        <dbReference type="SAM" id="MobiDB-lite"/>
    </source>
</evidence>
<dbReference type="EMBL" id="FZQP02002170">
    <property type="protein sequence ID" value="VVC94952.1"/>
    <property type="molecule type" value="Genomic_DNA"/>
</dbReference>
<evidence type="ECO:0000313" key="3">
    <source>
        <dbReference type="Proteomes" id="UP000324832"/>
    </source>
</evidence>
<protein>
    <submittedName>
        <fullName evidence="2">Uncharacterized protein</fullName>
    </submittedName>
</protein>
<accession>A0A5E4QBY1</accession>
<gene>
    <name evidence="2" type="ORF">LSINAPIS_LOCUS6780</name>
</gene>
<sequence>MLNNLTSTALGGHKEQCNDSKLDLKPSVERHHAPGARLLAHTIRADHLQACHRQHQIATSPPSRRDTGRGLHRHS</sequence>
<organism evidence="2 3">
    <name type="scientific">Leptidea sinapis</name>
    <dbReference type="NCBI Taxonomy" id="189913"/>
    <lineage>
        <taxon>Eukaryota</taxon>
        <taxon>Metazoa</taxon>
        <taxon>Ecdysozoa</taxon>
        <taxon>Arthropoda</taxon>
        <taxon>Hexapoda</taxon>
        <taxon>Insecta</taxon>
        <taxon>Pterygota</taxon>
        <taxon>Neoptera</taxon>
        <taxon>Endopterygota</taxon>
        <taxon>Lepidoptera</taxon>
        <taxon>Glossata</taxon>
        <taxon>Ditrysia</taxon>
        <taxon>Papilionoidea</taxon>
        <taxon>Pieridae</taxon>
        <taxon>Dismorphiinae</taxon>
        <taxon>Leptidea</taxon>
    </lineage>
</organism>
<dbReference type="AlphaFoldDB" id="A0A5E4QBY1"/>
<feature type="region of interest" description="Disordered" evidence="1">
    <location>
        <begin position="53"/>
        <end position="75"/>
    </location>
</feature>
<dbReference type="Proteomes" id="UP000324832">
    <property type="component" value="Unassembled WGS sequence"/>
</dbReference>
<keyword evidence="3" id="KW-1185">Reference proteome</keyword>
<evidence type="ECO:0000313" key="2">
    <source>
        <dbReference type="EMBL" id="VVC94952.1"/>
    </source>
</evidence>
<feature type="region of interest" description="Disordered" evidence="1">
    <location>
        <begin position="1"/>
        <end position="20"/>
    </location>
</feature>